<dbReference type="Pfam" id="PF05762">
    <property type="entry name" value="VWA_CoxE"/>
    <property type="match status" value="1"/>
</dbReference>
<dbReference type="InterPro" id="IPR050458">
    <property type="entry name" value="LolB"/>
</dbReference>
<dbReference type="Proteomes" id="UP000035199">
    <property type="component" value="Chromosome"/>
</dbReference>
<dbReference type="OrthoDB" id="9768066at2"/>
<keyword evidence="3" id="KW-1185">Reference proteome</keyword>
<reference evidence="3" key="2">
    <citation type="submission" date="2015-05" db="EMBL/GenBank/DDBJ databases">
        <title>Complete genome sequence of Corynebacterium mustelae DSM 45274, isolated from various tissues of a male ferret with lethal sepsis.</title>
        <authorList>
            <person name="Ruckert C."/>
            <person name="Albersmeier A."/>
            <person name="Winkler A."/>
            <person name="Tauch A."/>
        </authorList>
    </citation>
    <scope>NUCLEOTIDE SEQUENCE [LARGE SCALE GENOMIC DNA]</scope>
    <source>
        <strain evidence="3">DSM 45274</strain>
    </source>
</reference>
<dbReference type="PANTHER" id="PTHR30634">
    <property type="entry name" value="OUTER MEMBRANE LOLAB LIPOPROTEIN INSERTION APPARATUS"/>
    <property type="match status" value="1"/>
</dbReference>
<evidence type="ECO:0000313" key="3">
    <source>
        <dbReference type="Proteomes" id="UP000035199"/>
    </source>
</evidence>
<dbReference type="InterPro" id="IPR002035">
    <property type="entry name" value="VWF_A"/>
</dbReference>
<feature type="domain" description="VWFA" evidence="1">
    <location>
        <begin position="934"/>
        <end position="1093"/>
    </location>
</feature>
<dbReference type="Pfam" id="PF18934">
    <property type="entry name" value="DUF5682"/>
    <property type="match status" value="1"/>
</dbReference>
<protein>
    <submittedName>
        <fullName evidence="2">VWA domain containing CoxE-like protein</fullName>
    </submittedName>
</protein>
<dbReference type="SUPFAM" id="SSF53300">
    <property type="entry name" value="vWA-like"/>
    <property type="match status" value="1"/>
</dbReference>
<dbReference type="InterPro" id="IPR043737">
    <property type="entry name" value="DUF5682"/>
</dbReference>
<dbReference type="RefSeq" id="WP_047262481.1">
    <property type="nucleotide sequence ID" value="NZ_CP011542.1"/>
</dbReference>
<dbReference type="Gene3D" id="3.40.50.410">
    <property type="entry name" value="von Willebrand factor, type A domain"/>
    <property type="match status" value="1"/>
</dbReference>
<dbReference type="PATRIC" id="fig|571915.4.peg.2277"/>
<accession>A0A0G3GZ66</accession>
<dbReference type="KEGG" id="cmv:CMUST_10700"/>
<organism evidence="2 3">
    <name type="scientific">Corynebacterium mustelae</name>
    <dbReference type="NCBI Taxonomy" id="571915"/>
    <lineage>
        <taxon>Bacteria</taxon>
        <taxon>Bacillati</taxon>
        <taxon>Actinomycetota</taxon>
        <taxon>Actinomycetes</taxon>
        <taxon>Mycobacteriales</taxon>
        <taxon>Corynebacteriaceae</taxon>
        <taxon>Corynebacterium</taxon>
    </lineage>
</organism>
<reference evidence="2 3" key="1">
    <citation type="journal article" date="2015" name="Genome Announc.">
        <title>Complete Genome Sequence of the Type Strain Corynebacterium mustelae DSM 45274, Isolated from Various Tissues of a Male Ferret with Lethal Sepsis.</title>
        <authorList>
            <person name="Ruckert C."/>
            <person name="Eimer J."/>
            <person name="Winkler A."/>
            <person name="Tauch A."/>
        </authorList>
    </citation>
    <scope>NUCLEOTIDE SEQUENCE [LARGE SCALE GENOMIC DNA]</scope>
    <source>
        <strain evidence="2 3">DSM 45274</strain>
    </source>
</reference>
<evidence type="ECO:0000259" key="1">
    <source>
        <dbReference type="SMART" id="SM00327"/>
    </source>
</evidence>
<name>A0A0G3GZ66_9CORY</name>
<proteinExistence type="predicted"/>
<sequence>MTSVKPYDLEAALEQLGHHENIFGIRHHSPACARMVVEAAEELNPEAIAVELPADLHDCITWLAHDETTAPIAIAAAVTGDPHSGCLYPFADFSPELAIIRWAHKRNIPVHAIDLPVGAPKHPCVGEDEIEVQEHQERIAEVISQESWDTQVETAAVGQSWHNIQTAALAVGAATRFLQPPDYHTLRREKFMRQALRKLPGVTLVVVGSYHCLGLLDNSANDTTPDLETDWSLVTASVVPYSFAQLDSRSGYAAGIRDPWWQQAVMGKSRAEVVDVVRDVMVSVTRELRHQGHPAGTGETMEAVRVALDLASLRKLPSVGRREAIEAVTTVFAHGEILGRGRAVAQALQEVLVGDKRGSVAPAAPHPALVVEIKHQLASVKLPSEIKEPSKTLRVDPFSGHTALKRHVLFKQLEVLGIPYTTDKTEGTQRGLKAQGYTITCTWSPGAETATNLAAAHGVTVEQAVAHILLVTLNEPDVPLDTLLTTLGVAIGCGIDQVVNYVVQELTRNWLNSLSLHQAITVAETLSGVVSATDAGALLLADDTKNRCVSLADELAPIIISSVNGIAGSTDPHDARALGHLMSFGTEYAGLLKHTLYRLKTHGSTLMQGAAYALAPDDDTKALVGSWTDQASKPYLVGFLSALGPAWPDSYLLDEFIDNIETIADSAFINMLPSFRSTFDLTSAGEREAFLDRLYERIGHIDTTLDPQRAVEFATEDARARELLDALGLMDLSFDPATRWRLILGAQPDQLTGTAQKMATALDELYGFSPNGDASPGDGRITAGHKPGTISARVWKEDIESLFGHQGVQEIFGDALEAGRGDVAAALDPDSVTPSVDSLKTILNLKGALPEARLAKLRPIVARIVSELSKQLATTVRPALTQLTNVKTSTKKSPRLALAATIRANLTNVVEHDNRRTIVPVNPRFYQTQTKISPWHIIVVVDVSGSMEASTIYASMTAAILTQIRTLKVHFVTFDTQVIDLSDHVEDPLALLLEISVGGGTNIAKGLMYAETLIENPTRTAVILITDFEEYGSINRLVDTVRRLHDDGVKLLGCAALDDSGVATYDEAVARQVASAGMRVAQVTPLELARWVTEVLA</sequence>
<dbReference type="EMBL" id="CP011542">
    <property type="protein sequence ID" value="AKK06456.1"/>
    <property type="molecule type" value="Genomic_DNA"/>
</dbReference>
<dbReference type="SMART" id="SM00327">
    <property type="entry name" value="VWA"/>
    <property type="match status" value="1"/>
</dbReference>
<dbReference type="STRING" id="571915.CMUST_10700"/>
<evidence type="ECO:0000313" key="2">
    <source>
        <dbReference type="EMBL" id="AKK06456.1"/>
    </source>
</evidence>
<dbReference type="InterPro" id="IPR008912">
    <property type="entry name" value="Uncharacterised_CoxE"/>
</dbReference>
<gene>
    <name evidence="2" type="ORF">CMUST_10700</name>
</gene>
<dbReference type="PANTHER" id="PTHR30634:SF7">
    <property type="entry name" value="VWA DOMAIN-CONTAINING PROTEIN"/>
    <property type="match status" value="1"/>
</dbReference>
<dbReference type="InterPro" id="IPR036465">
    <property type="entry name" value="vWFA_dom_sf"/>
</dbReference>
<dbReference type="AlphaFoldDB" id="A0A0G3GZ66"/>